<feature type="compositionally biased region" description="Polar residues" evidence="2">
    <location>
        <begin position="82"/>
        <end position="94"/>
    </location>
</feature>
<protein>
    <submittedName>
        <fullName evidence="4">Ras association domain-containing protein 8-like</fullName>
    </submittedName>
</protein>
<dbReference type="SMART" id="SM00314">
    <property type="entry name" value="RA"/>
    <property type="match status" value="1"/>
</dbReference>
<dbReference type="PROSITE" id="PS50200">
    <property type="entry name" value="RA"/>
    <property type="match status" value="1"/>
</dbReference>
<dbReference type="InterPro" id="IPR029071">
    <property type="entry name" value="Ubiquitin-like_domsf"/>
</dbReference>
<evidence type="ECO:0000259" key="3">
    <source>
        <dbReference type="PROSITE" id="PS50200"/>
    </source>
</evidence>
<dbReference type="Pfam" id="PF00788">
    <property type="entry name" value="RA"/>
    <property type="match status" value="1"/>
</dbReference>
<gene>
    <name evidence="4" type="primary">Rassf8</name>
    <name evidence="4" type="ORF">AOXY_G19195</name>
</gene>
<feature type="domain" description="Ras-associating" evidence="3">
    <location>
        <begin position="1"/>
        <end position="82"/>
    </location>
</feature>
<dbReference type="Gene3D" id="3.10.20.90">
    <property type="entry name" value="Phosphatidylinositol 3-kinase Catalytic Subunit, Chain A, domain 1"/>
    <property type="match status" value="1"/>
</dbReference>
<sequence length="443" mass="50231">MELKVWVDGIMRVVCGLSEQTSCQEVVIALAQAIGQTGRYVLIQKLRDTERQLLANEKPLESLANCGQYANDVQFILRRTGPSASERPSSSKDTQPPERTFVKASLPVKNRAEGTELPKRREPKKSMTFSLGPMGTGDLSPRCKFKQHRQNGGDSRDTRDQTSPVAHVSKEDIFKKMLLQQEQLHALESQIKSLESEIHSWERPIEKDLEDELSLLELTIKKNGVELEEGEFWESELQIEQESEQAMQRRLNDLHKALQDCAHKLSNFSSKSESLEHNIQMDSAEWTKKSKSTSRLSHADPEEALARMKDEIEAKIKQSIALETSLSVTERAVQEAERILQMKEQEQEELNKELRQCNLQQFIQQTGTPITAQHPHSEHAEQPDRPAEPLPYSHTNGGSPIPNTDSPPRPTAKQFLGNPRNLQNPLVSSLNPEVLSSRETTWR</sequence>
<organism evidence="4 5">
    <name type="scientific">Acipenser oxyrinchus oxyrinchus</name>
    <dbReference type="NCBI Taxonomy" id="40147"/>
    <lineage>
        <taxon>Eukaryota</taxon>
        <taxon>Metazoa</taxon>
        <taxon>Chordata</taxon>
        <taxon>Craniata</taxon>
        <taxon>Vertebrata</taxon>
        <taxon>Euteleostomi</taxon>
        <taxon>Actinopterygii</taxon>
        <taxon>Chondrostei</taxon>
        <taxon>Acipenseriformes</taxon>
        <taxon>Acipenseridae</taxon>
        <taxon>Acipenser</taxon>
    </lineage>
</organism>
<evidence type="ECO:0000256" key="1">
    <source>
        <dbReference type="SAM" id="Coils"/>
    </source>
</evidence>
<dbReference type="Proteomes" id="UP001230051">
    <property type="component" value="Unassembled WGS sequence"/>
</dbReference>
<feature type="region of interest" description="Disordered" evidence="2">
    <location>
        <begin position="80"/>
        <end position="166"/>
    </location>
</feature>
<feature type="compositionally biased region" description="Polar residues" evidence="2">
    <location>
        <begin position="393"/>
        <end position="404"/>
    </location>
</feature>
<evidence type="ECO:0000313" key="4">
    <source>
        <dbReference type="EMBL" id="KAK1161593.1"/>
    </source>
</evidence>
<dbReference type="SUPFAM" id="SSF54236">
    <property type="entry name" value="Ubiquitin-like"/>
    <property type="match status" value="1"/>
</dbReference>
<keyword evidence="5" id="KW-1185">Reference proteome</keyword>
<evidence type="ECO:0000256" key="2">
    <source>
        <dbReference type="SAM" id="MobiDB-lite"/>
    </source>
</evidence>
<feature type="compositionally biased region" description="Basic and acidic residues" evidence="2">
    <location>
        <begin position="110"/>
        <end position="120"/>
    </location>
</feature>
<name>A0AAD8D5N9_ACIOX</name>
<feature type="compositionally biased region" description="Polar residues" evidence="2">
    <location>
        <begin position="420"/>
        <end position="431"/>
    </location>
</feature>
<reference evidence="4" key="1">
    <citation type="submission" date="2022-02" db="EMBL/GenBank/DDBJ databases">
        <title>Atlantic sturgeon de novo genome assembly.</title>
        <authorList>
            <person name="Stock M."/>
            <person name="Klopp C."/>
            <person name="Guiguen Y."/>
            <person name="Cabau C."/>
            <person name="Parinello H."/>
            <person name="Santidrian Yebra-Pimentel E."/>
            <person name="Kuhl H."/>
            <person name="Dirks R.P."/>
            <person name="Guessner J."/>
            <person name="Wuertz S."/>
            <person name="Du K."/>
            <person name="Schartl M."/>
        </authorList>
    </citation>
    <scope>NUCLEOTIDE SEQUENCE</scope>
    <source>
        <strain evidence="4">STURGEONOMICS-FGT-2020</strain>
        <tissue evidence="4">Whole blood</tissue>
    </source>
</reference>
<proteinExistence type="predicted"/>
<evidence type="ECO:0000313" key="5">
    <source>
        <dbReference type="Proteomes" id="UP001230051"/>
    </source>
</evidence>
<keyword evidence="1" id="KW-0175">Coiled coil</keyword>
<dbReference type="PANTHER" id="PTHR15286">
    <property type="entry name" value="RAS-ASSOCIATING DOMAIN CONTAINING PROTEIN"/>
    <property type="match status" value="1"/>
</dbReference>
<feature type="compositionally biased region" description="Basic and acidic residues" evidence="2">
    <location>
        <begin position="375"/>
        <end position="387"/>
    </location>
</feature>
<feature type="coiled-coil region" evidence="1">
    <location>
        <begin position="326"/>
        <end position="360"/>
    </location>
</feature>
<dbReference type="EMBL" id="JAGXEW010000018">
    <property type="protein sequence ID" value="KAK1161593.1"/>
    <property type="molecule type" value="Genomic_DNA"/>
</dbReference>
<dbReference type="GO" id="GO:0007165">
    <property type="term" value="P:signal transduction"/>
    <property type="evidence" value="ECO:0007669"/>
    <property type="project" value="InterPro"/>
</dbReference>
<dbReference type="PANTHER" id="PTHR15286:SF11">
    <property type="entry name" value="RAS ASSOCIATION DOMAIN-CONTAINING PROTEIN 7"/>
    <property type="match status" value="1"/>
</dbReference>
<dbReference type="InterPro" id="IPR033631">
    <property type="entry name" value="RASSF7_RA"/>
</dbReference>
<dbReference type="AlphaFoldDB" id="A0AAD8D5N9"/>
<dbReference type="CDD" id="cd16135">
    <property type="entry name" value="RA_RASSF7"/>
    <property type="match status" value="1"/>
</dbReference>
<feature type="region of interest" description="Disordered" evidence="2">
    <location>
        <begin position="371"/>
        <end position="443"/>
    </location>
</feature>
<dbReference type="InterPro" id="IPR033593">
    <property type="entry name" value="N-RASSF"/>
</dbReference>
<comment type="caution">
    <text evidence="4">The sequence shown here is derived from an EMBL/GenBank/DDBJ whole genome shotgun (WGS) entry which is preliminary data.</text>
</comment>
<accession>A0AAD8D5N9</accession>
<dbReference type="InterPro" id="IPR000159">
    <property type="entry name" value="RA_dom"/>
</dbReference>